<reference evidence="1 2" key="1">
    <citation type="submission" date="2005-07" db="EMBL/GenBank/DDBJ databases">
        <authorList>
            <person name="Mural R.J."/>
            <person name="Li P.W."/>
            <person name="Adams M.D."/>
            <person name="Amanatides P.G."/>
            <person name="Baden-Tillson H."/>
            <person name="Barnstead M."/>
            <person name="Chin S.H."/>
            <person name="Dew I."/>
            <person name="Evans C.A."/>
            <person name="Ferriera S."/>
            <person name="Flanigan M."/>
            <person name="Fosler C."/>
            <person name="Glodek A."/>
            <person name="Gu Z."/>
            <person name="Holt R.A."/>
            <person name="Jennings D."/>
            <person name="Kraft C.L."/>
            <person name="Lu F."/>
            <person name="Nguyen T."/>
            <person name="Nusskern D.R."/>
            <person name="Pfannkoch C.M."/>
            <person name="Sitter C."/>
            <person name="Sutton G.G."/>
            <person name="Venter J.C."/>
            <person name="Wang Z."/>
            <person name="Woodage T."/>
            <person name="Zheng X.H."/>
            <person name="Zhong F."/>
        </authorList>
    </citation>
    <scope>NUCLEOTIDE SEQUENCE [LARGE SCALE GENOMIC DNA]</scope>
    <source>
        <strain>BN</strain>
        <strain evidence="2">Sprague-Dawley</strain>
    </source>
</reference>
<evidence type="ECO:0000313" key="1">
    <source>
        <dbReference type="EMBL" id="EDM05498.1"/>
    </source>
</evidence>
<sequence length="81" mass="9364">MKYYTNLFFSFEAEPRLQSNLLFSCLSFFSAGITCLHPQAKRLILFKNFNRAEHDGAFFLSQHSGDKGRWIPVSSRPAWST</sequence>
<gene>
    <name evidence="1" type="ORF">rCG_63518</name>
</gene>
<name>A6HHJ3_RAT</name>
<dbReference type="EMBL" id="CH473948">
    <property type="protein sequence ID" value="EDM05498.1"/>
    <property type="molecule type" value="Genomic_DNA"/>
</dbReference>
<evidence type="ECO:0000313" key="2">
    <source>
        <dbReference type="Proteomes" id="UP000234681"/>
    </source>
</evidence>
<dbReference type="Proteomes" id="UP000234681">
    <property type="component" value="Chromosome 10"/>
</dbReference>
<organism evidence="1 2">
    <name type="scientific">Rattus norvegicus</name>
    <name type="common">Rat</name>
    <dbReference type="NCBI Taxonomy" id="10116"/>
    <lineage>
        <taxon>Eukaryota</taxon>
        <taxon>Metazoa</taxon>
        <taxon>Chordata</taxon>
        <taxon>Craniata</taxon>
        <taxon>Vertebrata</taxon>
        <taxon>Euteleostomi</taxon>
        <taxon>Mammalia</taxon>
        <taxon>Eutheria</taxon>
        <taxon>Euarchontoglires</taxon>
        <taxon>Glires</taxon>
        <taxon>Rodentia</taxon>
        <taxon>Myomorpha</taxon>
        <taxon>Muroidea</taxon>
        <taxon>Muridae</taxon>
        <taxon>Murinae</taxon>
        <taxon>Rattus</taxon>
    </lineage>
</organism>
<dbReference type="AlphaFoldDB" id="A6HHJ3"/>
<accession>A6HHJ3</accession>
<protein>
    <submittedName>
        <fullName evidence="1">RCG63518</fullName>
    </submittedName>
</protein>
<proteinExistence type="predicted"/>